<evidence type="ECO:0000256" key="1">
    <source>
        <dbReference type="SAM" id="MobiDB-lite"/>
    </source>
</evidence>
<keyword evidence="3" id="KW-1185">Reference proteome</keyword>
<dbReference type="OrthoDB" id="6367876at2759"/>
<dbReference type="EMBL" id="VSRR010008137">
    <property type="protein sequence ID" value="MPC48170.1"/>
    <property type="molecule type" value="Genomic_DNA"/>
</dbReference>
<dbReference type="Proteomes" id="UP000324222">
    <property type="component" value="Unassembled WGS sequence"/>
</dbReference>
<proteinExistence type="predicted"/>
<gene>
    <name evidence="2" type="ORF">E2C01_041938</name>
</gene>
<accession>A0A5B7FKH8</accession>
<evidence type="ECO:0000313" key="3">
    <source>
        <dbReference type="Proteomes" id="UP000324222"/>
    </source>
</evidence>
<dbReference type="AlphaFoldDB" id="A0A5B7FKH8"/>
<sequence length="139" mass="15606">MLYGYSVRVRGEDASRSNPASENNPHQVGEEVWVKPPSVRCDEQYKEGIVTGLVSDQVTEVDGTPRHVRDLRHCISPPSHRDRVGGTSNSNSEDLVVTFPTQEEQREEEDPKRNGEGLGSVTLRRSARIRQSTRCLMCD</sequence>
<feature type="compositionally biased region" description="Basic and acidic residues" evidence="1">
    <location>
        <begin position="70"/>
        <end position="84"/>
    </location>
</feature>
<feature type="region of interest" description="Disordered" evidence="1">
    <location>
        <begin position="70"/>
        <end position="124"/>
    </location>
</feature>
<evidence type="ECO:0000313" key="2">
    <source>
        <dbReference type="EMBL" id="MPC48170.1"/>
    </source>
</evidence>
<name>A0A5B7FKH8_PORTR</name>
<organism evidence="2 3">
    <name type="scientific">Portunus trituberculatus</name>
    <name type="common">Swimming crab</name>
    <name type="synonym">Neptunus trituberculatus</name>
    <dbReference type="NCBI Taxonomy" id="210409"/>
    <lineage>
        <taxon>Eukaryota</taxon>
        <taxon>Metazoa</taxon>
        <taxon>Ecdysozoa</taxon>
        <taxon>Arthropoda</taxon>
        <taxon>Crustacea</taxon>
        <taxon>Multicrustacea</taxon>
        <taxon>Malacostraca</taxon>
        <taxon>Eumalacostraca</taxon>
        <taxon>Eucarida</taxon>
        <taxon>Decapoda</taxon>
        <taxon>Pleocyemata</taxon>
        <taxon>Brachyura</taxon>
        <taxon>Eubrachyura</taxon>
        <taxon>Portunoidea</taxon>
        <taxon>Portunidae</taxon>
        <taxon>Portuninae</taxon>
        <taxon>Portunus</taxon>
    </lineage>
</organism>
<protein>
    <submittedName>
        <fullName evidence="2">Uncharacterized protein</fullName>
    </submittedName>
</protein>
<comment type="caution">
    <text evidence="2">The sequence shown here is derived from an EMBL/GenBank/DDBJ whole genome shotgun (WGS) entry which is preliminary data.</text>
</comment>
<feature type="region of interest" description="Disordered" evidence="1">
    <location>
        <begin position="1"/>
        <end position="34"/>
    </location>
</feature>
<reference evidence="2 3" key="1">
    <citation type="submission" date="2019-05" db="EMBL/GenBank/DDBJ databases">
        <title>Another draft genome of Portunus trituberculatus and its Hox gene families provides insights of decapod evolution.</title>
        <authorList>
            <person name="Jeong J.-H."/>
            <person name="Song I."/>
            <person name="Kim S."/>
            <person name="Choi T."/>
            <person name="Kim D."/>
            <person name="Ryu S."/>
            <person name="Kim W."/>
        </authorList>
    </citation>
    <scope>NUCLEOTIDE SEQUENCE [LARGE SCALE GENOMIC DNA]</scope>
    <source>
        <tissue evidence="2">Muscle</tissue>
    </source>
</reference>
<feature type="compositionally biased region" description="Polar residues" evidence="1">
    <location>
        <begin position="16"/>
        <end position="26"/>
    </location>
</feature>